<gene>
    <name evidence="2" type="ORF">A4W93_11325</name>
</gene>
<keyword evidence="3" id="KW-1185">Reference proteome</keyword>
<dbReference type="RefSeq" id="WP_085750715.1">
    <property type="nucleotide sequence ID" value="NZ_BSPR01000023.1"/>
</dbReference>
<evidence type="ECO:0000313" key="2">
    <source>
        <dbReference type="EMBL" id="ARN20440.1"/>
    </source>
</evidence>
<dbReference type="Gene3D" id="3.90.550.10">
    <property type="entry name" value="Spore Coat Polysaccharide Biosynthesis Protein SpsA, Chain A"/>
    <property type="match status" value="1"/>
</dbReference>
<dbReference type="KEGG" id="rgu:A4W93_11325"/>
<dbReference type="AlphaFoldDB" id="A0A1W6L8D7"/>
<dbReference type="SUPFAM" id="SSF53448">
    <property type="entry name" value="Nucleotide-diphospho-sugar transferases"/>
    <property type="match status" value="1"/>
</dbReference>
<feature type="domain" description="Glycosyltransferase 2-like" evidence="1">
    <location>
        <begin position="4"/>
        <end position="156"/>
    </location>
</feature>
<dbReference type="Pfam" id="PF00535">
    <property type="entry name" value="Glycos_transf_2"/>
    <property type="match status" value="1"/>
</dbReference>
<dbReference type="Proteomes" id="UP000193427">
    <property type="component" value="Chromosome"/>
</dbReference>
<evidence type="ECO:0000313" key="3">
    <source>
        <dbReference type="Proteomes" id="UP000193427"/>
    </source>
</evidence>
<accession>A0A1W6L8D7</accession>
<dbReference type="OrthoDB" id="9769600at2"/>
<dbReference type="InterPro" id="IPR029044">
    <property type="entry name" value="Nucleotide-diphossugar_trans"/>
</dbReference>
<dbReference type="InterPro" id="IPR001173">
    <property type="entry name" value="Glyco_trans_2-like"/>
</dbReference>
<evidence type="ECO:0000259" key="1">
    <source>
        <dbReference type="Pfam" id="PF00535"/>
    </source>
</evidence>
<dbReference type="PANTHER" id="PTHR43179:SF7">
    <property type="entry name" value="RHAMNOSYLTRANSFERASE WBBL"/>
    <property type="match status" value="1"/>
</dbReference>
<organism evidence="2 3">
    <name type="scientific">Piscinibacter gummiphilus</name>
    <dbReference type="NCBI Taxonomy" id="946333"/>
    <lineage>
        <taxon>Bacteria</taxon>
        <taxon>Pseudomonadati</taxon>
        <taxon>Pseudomonadota</taxon>
        <taxon>Betaproteobacteria</taxon>
        <taxon>Burkholderiales</taxon>
        <taxon>Sphaerotilaceae</taxon>
        <taxon>Piscinibacter</taxon>
    </lineage>
</organism>
<dbReference type="EMBL" id="CP015118">
    <property type="protein sequence ID" value="ARN20440.1"/>
    <property type="molecule type" value="Genomic_DNA"/>
</dbReference>
<dbReference type="STRING" id="946333.A4W93_11325"/>
<protein>
    <recommendedName>
        <fullName evidence="1">Glycosyltransferase 2-like domain-containing protein</fullName>
    </recommendedName>
</protein>
<dbReference type="PANTHER" id="PTHR43179">
    <property type="entry name" value="RHAMNOSYLTRANSFERASE WBBL"/>
    <property type="match status" value="1"/>
</dbReference>
<sequence length="269" mass="29677">MTYTVVIPVLNQLKFTRLCVESLLAGGTPAASVLVIDNASTDDTPAWLANEAGVPSITNRVNLGCGGAWAQGSFHSQADWVVLLNNDVIVPPNGMADLLAAAEREGFDVVSPALLEGALDYDFTTYAPTYVNEMKGVTRTGWFHGVCFAIKRSVFETVGYPDTDRLLGGHEDKEYLVRCLRHGVRVGTVGATVLHHFGSITQKAMKKESGVKSLGDRHHAYQRMGMGWWARKRFKAQQRKQTEDWSRDESAAHGITLHMLRENGGWRFV</sequence>
<proteinExistence type="predicted"/>
<name>A0A1W6L8D7_9BURK</name>
<reference evidence="2 3" key="1">
    <citation type="submission" date="2016-04" db="EMBL/GenBank/DDBJ databases">
        <title>Complete genome sequence of natural rubber-degrading, novel Gram-negative bacterium, Rhizobacter gummiphilus strain NS21.</title>
        <authorList>
            <person name="Tabata M."/>
            <person name="Kasai D."/>
            <person name="Fukuda M."/>
        </authorList>
    </citation>
    <scope>NUCLEOTIDE SEQUENCE [LARGE SCALE GENOMIC DNA]</scope>
    <source>
        <strain evidence="2 3">NS21</strain>
    </source>
</reference>